<evidence type="ECO:0000313" key="2">
    <source>
        <dbReference type="EMBL" id="ATQ75711.1"/>
    </source>
</evidence>
<dbReference type="OrthoDB" id="5704176at2"/>
<evidence type="ECO:0000256" key="1">
    <source>
        <dbReference type="SAM" id="SignalP"/>
    </source>
</evidence>
<dbReference type="KEGG" id="mass:CR152_15110"/>
<reference evidence="2" key="1">
    <citation type="submission" date="2017-10" db="EMBL/GenBank/DDBJ databases">
        <title>Massilia psychrophilum sp. nov., a novel purple-pigmented bacterium isolated from Tianshan glacier, Xinjiang Municipality, China.</title>
        <authorList>
            <person name="Wang H."/>
        </authorList>
    </citation>
    <scope>NUCLEOTIDE SEQUENCE [LARGE SCALE GENOMIC DNA]</scope>
    <source>
        <strain evidence="2">B2</strain>
    </source>
</reference>
<feature type="chain" id="PRO_5013917921" evidence="1">
    <location>
        <begin position="18"/>
        <end position="247"/>
    </location>
</feature>
<gene>
    <name evidence="2" type="ORF">CR152_15110</name>
</gene>
<protein>
    <submittedName>
        <fullName evidence="2">Uncharacterized protein</fullName>
    </submittedName>
</protein>
<dbReference type="Proteomes" id="UP000229897">
    <property type="component" value="Chromosome"/>
</dbReference>
<proteinExistence type="predicted"/>
<organism evidence="2 3">
    <name type="scientific">Massilia violaceinigra</name>
    <dbReference type="NCBI Taxonomy" id="2045208"/>
    <lineage>
        <taxon>Bacteria</taxon>
        <taxon>Pseudomonadati</taxon>
        <taxon>Pseudomonadota</taxon>
        <taxon>Betaproteobacteria</taxon>
        <taxon>Burkholderiales</taxon>
        <taxon>Oxalobacteraceae</taxon>
        <taxon>Telluria group</taxon>
        <taxon>Massilia</taxon>
    </lineage>
</organism>
<name>A0A2D2DL70_9BURK</name>
<accession>A0A2D2DL70</accession>
<dbReference type="AlphaFoldDB" id="A0A2D2DL70"/>
<keyword evidence="3" id="KW-1185">Reference proteome</keyword>
<evidence type="ECO:0000313" key="3">
    <source>
        <dbReference type="Proteomes" id="UP000229897"/>
    </source>
</evidence>
<dbReference type="RefSeq" id="WP_099875698.1">
    <property type="nucleotide sequence ID" value="NZ_CP024608.1"/>
</dbReference>
<keyword evidence="1" id="KW-0732">Signal</keyword>
<feature type="signal peptide" evidence="1">
    <location>
        <begin position="1"/>
        <end position="17"/>
    </location>
</feature>
<sequence>MKYLVIAAFFCAGPVCANGLDDMKAALALLQGQGTLRAAYEVRETHTEFDAKPLKGPETVMAVAQVVDDPAGLEIRWDRGLLKRAADESSVAKGAKRKQALSQLLGASSAPRLAVAMNYAPRLLQSLSISQFKSERADTYQGKPARLVELVMAPQEEVNQNVSIKENTIEARFWLGADGVPLAAVTNHTIRAKLMVFMSYEKTTKEEFTFGVVNNRLVVLKREMQGKEKGPGTENEFKNLYTMTPKL</sequence>
<dbReference type="EMBL" id="CP024608">
    <property type="protein sequence ID" value="ATQ75711.1"/>
    <property type="molecule type" value="Genomic_DNA"/>
</dbReference>